<proteinExistence type="predicted"/>
<dbReference type="EMBL" id="LR796706">
    <property type="protein sequence ID" value="CAB4161275.1"/>
    <property type="molecule type" value="Genomic_DNA"/>
</dbReference>
<evidence type="ECO:0008006" key="2">
    <source>
        <dbReference type="Google" id="ProtNLM"/>
    </source>
</evidence>
<protein>
    <recommendedName>
        <fullName evidence="2">Homeodomain-like domain containing protein</fullName>
    </recommendedName>
</protein>
<gene>
    <name evidence="1" type="ORF">UFOVP728_39</name>
</gene>
<organism evidence="1">
    <name type="scientific">uncultured Caudovirales phage</name>
    <dbReference type="NCBI Taxonomy" id="2100421"/>
    <lineage>
        <taxon>Viruses</taxon>
        <taxon>Duplodnaviria</taxon>
        <taxon>Heunggongvirae</taxon>
        <taxon>Uroviricota</taxon>
        <taxon>Caudoviricetes</taxon>
        <taxon>Peduoviridae</taxon>
        <taxon>Maltschvirus</taxon>
        <taxon>Maltschvirus maltsch</taxon>
    </lineage>
</organism>
<reference evidence="1" key="1">
    <citation type="submission" date="2020-04" db="EMBL/GenBank/DDBJ databases">
        <authorList>
            <person name="Chiriac C."/>
            <person name="Salcher M."/>
            <person name="Ghai R."/>
            <person name="Kavagutti S V."/>
        </authorList>
    </citation>
    <scope>NUCLEOTIDE SEQUENCE</scope>
</reference>
<accession>A0A6J5NW29</accession>
<evidence type="ECO:0000313" key="1">
    <source>
        <dbReference type="EMBL" id="CAB4161275.1"/>
    </source>
</evidence>
<sequence length="80" mass="9024">MPRRLIEINARGYRIGESHHRAKLSEEDVFLILSLRAAGLSYGEIARKWDDGVTISKSTVRDICLGRIRAQHPDRLKPGG</sequence>
<name>A0A6J5NW29_9CAUD</name>